<dbReference type="InterPro" id="IPR029044">
    <property type="entry name" value="Nucleotide-diphossugar_trans"/>
</dbReference>
<evidence type="ECO:0000313" key="1">
    <source>
        <dbReference type="EMBL" id="MCL6272036.1"/>
    </source>
</evidence>
<reference evidence="1 2" key="1">
    <citation type="submission" date="2022-05" db="EMBL/GenBank/DDBJ databases">
        <authorList>
            <person name="Park J.-S."/>
        </authorList>
    </citation>
    <scope>NUCLEOTIDE SEQUENCE [LARGE SCALE GENOMIC DNA]</scope>
    <source>
        <strain evidence="1 2">2012CJ34-2</strain>
    </source>
</reference>
<accession>A0ABT0PM31</accession>
<dbReference type="CDD" id="cd02513">
    <property type="entry name" value="CMP-NeuAc_Synthase"/>
    <property type="match status" value="1"/>
</dbReference>
<dbReference type="Gene3D" id="3.90.550.10">
    <property type="entry name" value="Spore Coat Polysaccharide Biosynthesis Protein SpsA, Chain A"/>
    <property type="match status" value="1"/>
</dbReference>
<organism evidence="1 2">
    <name type="scientific">Parendozoicomonas callyspongiae</name>
    <dbReference type="NCBI Taxonomy" id="2942213"/>
    <lineage>
        <taxon>Bacteria</taxon>
        <taxon>Pseudomonadati</taxon>
        <taxon>Pseudomonadota</taxon>
        <taxon>Gammaproteobacteria</taxon>
        <taxon>Oceanospirillales</taxon>
        <taxon>Endozoicomonadaceae</taxon>
        <taxon>Parendozoicomonas</taxon>
    </lineage>
</organism>
<dbReference type="RefSeq" id="WP_249701714.1">
    <property type="nucleotide sequence ID" value="NZ_JAMFLX010000042.1"/>
</dbReference>
<sequence>MLAVIPARGGSKGLPRKNILPLAGKPLIQYTIEAALKSAVITRVIVSTDCSEIAKVAKDAGAEIPFIRPGHLAEDSSLAIDNYKHLLEWIDENEGLKLSEFCVLQPTSPLRSSYDIDEAISLYSKKKADSVISYCYEHHPIHWHRFLEDDGRLINEQEALPELKNRQDYKASVYPNGAIYVFDSRLIHLGVYESDKTFAYVMPRERSVDIDTIEDFQYAEYLIHRSENI</sequence>
<name>A0ABT0PM31_9GAMM</name>
<protein>
    <submittedName>
        <fullName evidence="1">Acylneuraminate cytidylyltransferase family protein</fullName>
    </submittedName>
</protein>
<evidence type="ECO:0000313" key="2">
    <source>
        <dbReference type="Proteomes" id="UP001203338"/>
    </source>
</evidence>
<dbReference type="PANTHER" id="PTHR21485">
    <property type="entry name" value="HAD SUPERFAMILY MEMBERS CMAS AND KDSC"/>
    <property type="match status" value="1"/>
</dbReference>
<keyword evidence="1" id="KW-0808">Transferase</keyword>
<dbReference type="InterPro" id="IPR003329">
    <property type="entry name" value="Cytidylyl_trans"/>
</dbReference>
<keyword evidence="1" id="KW-0548">Nucleotidyltransferase</keyword>
<gene>
    <name evidence="1" type="ORF">M3P05_19115</name>
</gene>
<dbReference type="InterPro" id="IPR050793">
    <property type="entry name" value="CMP-NeuNAc_synthase"/>
</dbReference>
<dbReference type="PANTHER" id="PTHR21485:SF6">
    <property type="entry name" value="N-ACYLNEURAMINATE CYTIDYLYLTRANSFERASE-RELATED"/>
    <property type="match status" value="1"/>
</dbReference>
<dbReference type="Proteomes" id="UP001203338">
    <property type="component" value="Unassembled WGS sequence"/>
</dbReference>
<dbReference type="Pfam" id="PF02348">
    <property type="entry name" value="CTP_transf_3"/>
    <property type="match status" value="1"/>
</dbReference>
<comment type="caution">
    <text evidence="1">The sequence shown here is derived from an EMBL/GenBank/DDBJ whole genome shotgun (WGS) entry which is preliminary data.</text>
</comment>
<keyword evidence="2" id="KW-1185">Reference proteome</keyword>
<dbReference type="SUPFAM" id="SSF53448">
    <property type="entry name" value="Nucleotide-diphospho-sugar transferases"/>
    <property type="match status" value="1"/>
</dbReference>
<dbReference type="EMBL" id="JAMFLX010000042">
    <property type="protein sequence ID" value="MCL6272036.1"/>
    <property type="molecule type" value="Genomic_DNA"/>
</dbReference>
<dbReference type="GO" id="GO:0016779">
    <property type="term" value="F:nucleotidyltransferase activity"/>
    <property type="evidence" value="ECO:0007669"/>
    <property type="project" value="UniProtKB-KW"/>
</dbReference>
<proteinExistence type="predicted"/>